<keyword evidence="4" id="KW-0488">Methylation</keyword>
<evidence type="ECO:0000256" key="5">
    <source>
        <dbReference type="ARBA" id="ARBA00022519"/>
    </source>
</evidence>
<dbReference type="RefSeq" id="WP_138986543.1">
    <property type="nucleotide sequence ID" value="NZ_CP043869.1"/>
</dbReference>
<dbReference type="GO" id="GO:0005886">
    <property type="term" value="C:plasma membrane"/>
    <property type="evidence" value="ECO:0007669"/>
    <property type="project" value="UniProtKB-SubCell"/>
</dbReference>
<protein>
    <submittedName>
        <fullName evidence="10">Prepilin-type N-terminal cleavage/methylation domain-containing protein</fullName>
    </submittedName>
</protein>
<evidence type="ECO:0000256" key="4">
    <source>
        <dbReference type="ARBA" id="ARBA00022481"/>
    </source>
</evidence>
<evidence type="ECO:0000256" key="9">
    <source>
        <dbReference type="SAM" id="Phobius"/>
    </source>
</evidence>
<dbReference type="InterPro" id="IPR012902">
    <property type="entry name" value="N_methyl_site"/>
</dbReference>
<reference evidence="10 11" key="1">
    <citation type="journal article" date="2019" name="Biochem. Eng. J.">
        <title>Metabolic engineering of the marine bacteria Neptunomonas concharum for the production of acetoin and meso-2,3-butanediol from acetate.</title>
        <authorList>
            <person name="Li W."/>
            <person name="Pu N."/>
            <person name="Liu C.-X."/>
            <person name="Yuan Q.-P."/>
            <person name="Li Z.-J."/>
        </authorList>
    </citation>
    <scope>NUCLEOTIDE SEQUENCE [LARGE SCALE GENOMIC DNA]</scope>
    <source>
        <strain evidence="10 11">JCM17730</strain>
    </source>
</reference>
<evidence type="ECO:0000256" key="6">
    <source>
        <dbReference type="ARBA" id="ARBA00022692"/>
    </source>
</evidence>
<evidence type="ECO:0000256" key="2">
    <source>
        <dbReference type="ARBA" id="ARBA00008358"/>
    </source>
</evidence>
<gene>
    <name evidence="10" type="ORF">F0U83_03485</name>
</gene>
<dbReference type="PANTHER" id="PTHR38779:SF2">
    <property type="entry name" value="TYPE II SECRETION SYSTEM PROTEIN I-RELATED"/>
    <property type="match status" value="1"/>
</dbReference>
<comment type="similarity">
    <text evidence="2">Belongs to the GSP I family.</text>
</comment>
<dbReference type="Pfam" id="PF07963">
    <property type="entry name" value="N_methyl"/>
    <property type="match status" value="1"/>
</dbReference>
<comment type="subcellular location">
    <subcellularLocation>
        <location evidence="1">Cell inner membrane</location>
        <topology evidence="1">Single-pass membrane protein</topology>
    </subcellularLocation>
</comment>
<dbReference type="KEGG" id="ncu:F0U83_03485"/>
<keyword evidence="7 9" id="KW-1133">Transmembrane helix</keyword>
<dbReference type="PROSITE" id="PS00409">
    <property type="entry name" value="PROKAR_NTER_METHYL"/>
    <property type="match status" value="1"/>
</dbReference>
<dbReference type="GO" id="GO:0015628">
    <property type="term" value="P:protein secretion by the type II secretion system"/>
    <property type="evidence" value="ECO:0007669"/>
    <property type="project" value="InterPro"/>
</dbReference>
<keyword evidence="3" id="KW-1003">Cell membrane</keyword>
<proteinExistence type="inferred from homology"/>
<dbReference type="OrthoDB" id="9794345at2"/>
<sequence length="128" mass="14021">MRRRGEQGFSLLEMMVAISILAMSLGALYQAVGGATKSIRVDEKYLYAVELGRSLLALNSVVERESEQSGETQGGFTWRVVSTAHPLEELQALKPGDLQDIVVEVAWNDASKRRSVVLNSVVAGEVER</sequence>
<dbReference type="GO" id="GO:0015627">
    <property type="term" value="C:type II protein secretion system complex"/>
    <property type="evidence" value="ECO:0007669"/>
    <property type="project" value="InterPro"/>
</dbReference>
<evidence type="ECO:0000256" key="1">
    <source>
        <dbReference type="ARBA" id="ARBA00004377"/>
    </source>
</evidence>
<evidence type="ECO:0000313" key="11">
    <source>
        <dbReference type="Proteomes" id="UP000324760"/>
    </source>
</evidence>
<dbReference type="Proteomes" id="UP000324760">
    <property type="component" value="Chromosome"/>
</dbReference>
<dbReference type="NCBIfam" id="TIGR02532">
    <property type="entry name" value="IV_pilin_GFxxxE"/>
    <property type="match status" value="1"/>
</dbReference>
<evidence type="ECO:0000256" key="3">
    <source>
        <dbReference type="ARBA" id="ARBA00022475"/>
    </source>
</evidence>
<dbReference type="AlphaFoldDB" id="A0A5P1R859"/>
<feature type="transmembrane region" description="Helical" evidence="9">
    <location>
        <begin position="12"/>
        <end position="32"/>
    </location>
</feature>
<evidence type="ECO:0000313" key="10">
    <source>
        <dbReference type="EMBL" id="QEQ95839.1"/>
    </source>
</evidence>
<keyword evidence="5" id="KW-0997">Cell inner membrane</keyword>
<dbReference type="EMBL" id="CP043869">
    <property type="protein sequence ID" value="QEQ95839.1"/>
    <property type="molecule type" value="Genomic_DNA"/>
</dbReference>
<evidence type="ECO:0000256" key="7">
    <source>
        <dbReference type="ARBA" id="ARBA00022989"/>
    </source>
</evidence>
<keyword evidence="11" id="KW-1185">Reference proteome</keyword>
<dbReference type="PANTHER" id="PTHR38779">
    <property type="entry name" value="TYPE II SECRETION SYSTEM PROTEIN I-RELATED"/>
    <property type="match status" value="1"/>
</dbReference>
<accession>A0A5P1R859</accession>
<keyword evidence="8 9" id="KW-0472">Membrane</keyword>
<evidence type="ECO:0000256" key="8">
    <source>
        <dbReference type="ARBA" id="ARBA00023136"/>
    </source>
</evidence>
<organism evidence="10 11">
    <name type="scientific">Neptunomonas concharum</name>
    <dbReference type="NCBI Taxonomy" id="1031538"/>
    <lineage>
        <taxon>Bacteria</taxon>
        <taxon>Pseudomonadati</taxon>
        <taxon>Pseudomonadota</taxon>
        <taxon>Gammaproteobacteria</taxon>
        <taxon>Oceanospirillales</taxon>
        <taxon>Oceanospirillaceae</taxon>
        <taxon>Neptunomonas</taxon>
    </lineage>
</organism>
<name>A0A5P1R859_9GAMM</name>
<dbReference type="InterPro" id="IPR010052">
    <property type="entry name" value="T2SS_protein-GspI"/>
</dbReference>
<keyword evidence="6 9" id="KW-0812">Transmembrane</keyword>